<dbReference type="EMBL" id="DUZY01000001">
    <property type="protein sequence ID" value="DAD20836.1"/>
    <property type="molecule type" value="Genomic_DNA"/>
</dbReference>
<evidence type="ECO:0000256" key="1">
    <source>
        <dbReference type="SAM" id="MobiDB-lite"/>
    </source>
</evidence>
<reference evidence="2 3" key="1">
    <citation type="journal article" date="2020" name="Mol. Biol. Evol.">
        <title>Distinct Expression and Methylation Patterns for Genes with Different Fates following a Single Whole-Genome Duplication in Flowering Plants.</title>
        <authorList>
            <person name="Shi T."/>
            <person name="Rahmani R.S."/>
            <person name="Gugger P.F."/>
            <person name="Wang M."/>
            <person name="Li H."/>
            <person name="Zhang Y."/>
            <person name="Li Z."/>
            <person name="Wang Q."/>
            <person name="Van de Peer Y."/>
            <person name="Marchal K."/>
            <person name="Chen J."/>
        </authorList>
    </citation>
    <scope>NUCLEOTIDE SEQUENCE [LARGE SCALE GENOMIC DNA]</scope>
    <source>
        <tissue evidence="2">Leaf</tissue>
    </source>
</reference>
<keyword evidence="3" id="KW-1185">Reference proteome</keyword>
<feature type="region of interest" description="Disordered" evidence="1">
    <location>
        <begin position="1"/>
        <end position="22"/>
    </location>
</feature>
<dbReference type="Proteomes" id="UP000607653">
    <property type="component" value="Unassembled WGS sequence"/>
</dbReference>
<dbReference type="AlphaFoldDB" id="A0A822XPJ0"/>
<name>A0A822XPJ0_NELNU</name>
<accession>A0A822XPJ0</accession>
<comment type="caution">
    <text evidence="2">The sequence shown here is derived from an EMBL/GenBank/DDBJ whole genome shotgun (WGS) entry which is preliminary data.</text>
</comment>
<sequence length="113" mass="12950">MHKRVPSSSAYHFSSDDDDGLISDIQVPETERFIHHRSTLARSYTPAKACGLAPFFPWRMKHTLYGLKSPIGMACPVPNFMAVPDKHEMLRLKEGGGTVDFMLEYNLDRVYYR</sequence>
<organism evidence="2 3">
    <name type="scientific">Nelumbo nucifera</name>
    <name type="common">Sacred lotus</name>
    <dbReference type="NCBI Taxonomy" id="4432"/>
    <lineage>
        <taxon>Eukaryota</taxon>
        <taxon>Viridiplantae</taxon>
        <taxon>Streptophyta</taxon>
        <taxon>Embryophyta</taxon>
        <taxon>Tracheophyta</taxon>
        <taxon>Spermatophyta</taxon>
        <taxon>Magnoliopsida</taxon>
        <taxon>Proteales</taxon>
        <taxon>Nelumbonaceae</taxon>
        <taxon>Nelumbo</taxon>
    </lineage>
</organism>
<protein>
    <submittedName>
        <fullName evidence="2">Uncharacterized protein</fullName>
    </submittedName>
</protein>
<proteinExistence type="predicted"/>
<gene>
    <name evidence="2" type="ORF">HUJ06_022299</name>
</gene>
<evidence type="ECO:0000313" key="3">
    <source>
        <dbReference type="Proteomes" id="UP000607653"/>
    </source>
</evidence>
<feature type="compositionally biased region" description="Polar residues" evidence="1">
    <location>
        <begin position="1"/>
        <end position="12"/>
    </location>
</feature>
<evidence type="ECO:0000313" key="2">
    <source>
        <dbReference type="EMBL" id="DAD20836.1"/>
    </source>
</evidence>